<proteinExistence type="inferred from homology"/>
<keyword evidence="4" id="KW-0408">Iron</keyword>
<dbReference type="GO" id="GO:0000785">
    <property type="term" value="C:chromatin"/>
    <property type="evidence" value="ECO:0007669"/>
    <property type="project" value="TreeGrafter"/>
</dbReference>
<feature type="region of interest" description="Disordered" evidence="5">
    <location>
        <begin position="807"/>
        <end position="860"/>
    </location>
</feature>
<feature type="region of interest" description="Disordered" evidence="5">
    <location>
        <begin position="1"/>
        <end position="33"/>
    </location>
</feature>
<evidence type="ECO:0000256" key="4">
    <source>
        <dbReference type="RuleBase" id="RU369087"/>
    </source>
</evidence>
<evidence type="ECO:0000256" key="5">
    <source>
        <dbReference type="SAM" id="MobiDB-lite"/>
    </source>
</evidence>
<keyword evidence="2 4" id="KW-0479">Metal-binding</keyword>
<organism evidence="6 7">
    <name type="scientific">Corvus moneduloides</name>
    <name type="common">New Caledonian crow</name>
    <dbReference type="NCBI Taxonomy" id="1196302"/>
    <lineage>
        <taxon>Eukaryota</taxon>
        <taxon>Metazoa</taxon>
        <taxon>Chordata</taxon>
        <taxon>Craniata</taxon>
        <taxon>Vertebrata</taxon>
        <taxon>Euteleostomi</taxon>
        <taxon>Archelosauria</taxon>
        <taxon>Archosauria</taxon>
        <taxon>Dinosauria</taxon>
        <taxon>Saurischia</taxon>
        <taxon>Theropoda</taxon>
        <taxon>Coelurosauria</taxon>
        <taxon>Aves</taxon>
        <taxon>Neognathae</taxon>
        <taxon>Neoaves</taxon>
        <taxon>Telluraves</taxon>
        <taxon>Australaves</taxon>
        <taxon>Passeriformes</taxon>
        <taxon>Corvoidea</taxon>
        <taxon>Corvidae</taxon>
        <taxon>Corvus</taxon>
    </lineage>
</organism>
<feature type="compositionally biased region" description="Polar residues" evidence="5">
    <location>
        <begin position="283"/>
        <end position="299"/>
    </location>
</feature>
<reference evidence="6" key="2">
    <citation type="submission" date="2025-08" db="UniProtKB">
        <authorList>
            <consortium name="Ensembl"/>
        </authorList>
    </citation>
    <scope>IDENTIFICATION</scope>
</reference>
<keyword evidence="7" id="KW-1185">Reference proteome</keyword>
<dbReference type="GO" id="GO:0046872">
    <property type="term" value="F:metal ion binding"/>
    <property type="evidence" value="ECO:0007669"/>
    <property type="project" value="UniProtKB-UniRule"/>
</dbReference>
<sequence>MASDARMGETPPRWRRAPEAAQDSRGMESSGMVLSRSAAAELGLPGYPEPGKLSYGVEKGCPWRGSEGCLGPVRELAGGRLGCPYPPAPPCLRDALCRPKDGAELPPLLSPRNGQPKAGWGEPCKERPGPRWAEAVLAPLALYSHAYHRYPLPVPGLDTQHPGTAGKPRTAAGDTAGDPPAFRHCPFLVEAKHSPFLLSSLLPTGPPADPPFGGAGPEGPGAMGDGRFAGVDWRLGSYAPAWGQPLYLGVPPRCKAALTPFDDCSSSGNKEFYPKKEPGFHPSTKNHAASQLLGRSQAGQDRDGEGEPAVPELPGAPWRDGRAGGSSAVPAPHPRTPPPSASHPLFLLRPGAGGCGVPWVGARPHSADFSTDTGPDRPSEPKDERLGYQSAQPGSPPACGEPNPSPLLADRHYPAGLAKPEPTPACLCPTPGCDGCPGVGCGVSNPFEPTLGMPGGRFPCPPSNHTKLKKTWLTRHSEQSLPRSKASRRDGGPEPPAEGKRSAKRPHGTADGPRTTGEGAGAAKRGTKASVCPGDGTEGAGDPEERRMELGDGEPPSRAGEPWCLQSLPCTALPHSIPRCCACAPRAGGDPEGEEDEEEPPESTCRLMHFRRFALGDNGELSVDGLCTLGEAEGELLEAAGPELGGRNVGSRNVGSRSVGSSLCLAKYLLGVLGDPFCDAVRRDRDTWPGAPGGPEGVTGWRRGEGAPQLCDACQRGFFNSHWSCARCGFQLCPDCHRSRREDNGPEGPAQPPECIPGRDHHVSSLVPTQFVPTCVLTRLWKLLHEVRVKFGIESHCPCGEGAAEQSLAEAPGRQEPPGAAVPTLPPRSHGPADPARPIKEETPERGPPSPGQPPARGGAVQTTTLCDLLASTAVKLCLGQDGVRMAFAPVAPALPSDNRLTSILDSIIARVVERKIQERQVGGELSPPSPPDPPASHCILAPSGLLWLHDPGHASNYKLFQEHWRQGQPVLVSGLQKRLEGRLWAPESFQPSGEEEEEVEAVNLRAAGSRVRMSSREFWGGFAASTASREQEQSSGNLLRLESGFGDMELSRATNLRASLPLPEYCGASGRLNLATYLRGQRGRRWLRPRVRVAYGVHPQDRNFGTKNLTVEAADSISVLAHAAPAAREVLLPGDVGHQDAQLRERLRDSGGRPGALWHIFRAEDAGRIRDFLRKASEEPGREGTVTAEPPGRYLDPGLRRRLREECGVSGWSLLQFQGDAVLVPAGAPHQVQSLTGTISVEQQFLSPESAVRLRDLGTGGPAGTTRQLRAQLDGMIFAAVREALGVLQGCK</sequence>
<dbReference type="InterPro" id="IPR045109">
    <property type="entry name" value="LSDs-like"/>
</dbReference>
<dbReference type="RefSeq" id="XP_031947892.1">
    <property type="nucleotide sequence ID" value="XM_032092001.1"/>
</dbReference>
<reference evidence="6" key="3">
    <citation type="submission" date="2025-09" db="UniProtKB">
        <authorList>
            <consortium name="Ensembl"/>
        </authorList>
    </citation>
    <scope>IDENTIFICATION</scope>
</reference>
<feature type="region of interest" description="Disordered" evidence="5">
    <location>
        <begin position="363"/>
        <end position="416"/>
    </location>
</feature>
<feature type="region of interest" description="Disordered" evidence="5">
    <location>
        <begin position="472"/>
        <end position="560"/>
    </location>
</feature>
<feature type="compositionally biased region" description="Basic and acidic residues" evidence="5">
    <location>
        <begin position="487"/>
        <end position="501"/>
    </location>
</feature>
<comment type="subcellular location">
    <subcellularLocation>
        <location evidence="1 4">Nucleus</location>
    </subcellularLocation>
</comment>
<comment type="function">
    <text evidence="4">Histone demethylase that specifically demethylates 'Lys-9' of histone H3, thereby playing a central role in histone code.</text>
</comment>
<name>A0A8C3E3A8_CORMO</name>
<dbReference type="GO" id="GO:0003712">
    <property type="term" value="F:transcription coregulator activity"/>
    <property type="evidence" value="ECO:0007669"/>
    <property type="project" value="TreeGrafter"/>
</dbReference>
<dbReference type="PANTHER" id="PTHR12549:SF4">
    <property type="entry name" value="LYSINE-SPECIFIC DEMETHYLASE HAIRLESS"/>
    <property type="match status" value="1"/>
</dbReference>
<dbReference type="GO" id="GO:0000118">
    <property type="term" value="C:histone deacetylase complex"/>
    <property type="evidence" value="ECO:0007669"/>
    <property type="project" value="UniProtKB-UniRule"/>
</dbReference>
<feature type="compositionally biased region" description="Basic and acidic residues" evidence="5">
    <location>
        <begin position="374"/>
        <end position="386"/>
    </location>
</feature>
<feature type="compositionally biased region" description="Pro residues" evidence="5">
    <location>
        <begin position="331"/>
        <end position="341"/>
    </location>
</feature>
<evidence type="ECO:0000313" key="7">
    <source>
        <dbReference type="Proteomes" id="UP000694553"/>
    </source>
</evidence>
<dbReference type="PANTHER" id="PTHR12549">
    <property type="entry name" value="JMJC DOMAIN-CONTAINING HISTONE DEMETHYLATION PROTEIN"/>
    <property type="match status" value="1"/>
</dbReference>
<dbReference type="GeneID" id="116435564"/>
<dbReference type="GO" id="GO:0006357">
    <property type="term" value="P:regulation of transcription by RNA polymerase II"/>
    <property type="evidence" value="ECO:0007669"/>
    <property type="project" value="TreeGrafter"/>
</dbReference>
<keyword evidence="3 4" id="KW-0539">Nucleus</keyword>
<dbReference type="EC" id="1.14.11.65" evidence="4"/>
<reference evidence="7" key="1">
    <citation type="submission" date="2019-10" db="EMBL/GenBank/DDBJ databases">
        <title>Corvus moneduloides (New Caledonian crow) genome, bCorMon1, primary haplotype.</title>
        <authorList>
            <person name="Rutz C."/>
            <person name="Fungtammasan C."/>
            <person name="Mountcastle J."/>
            <person name="Formenti G."/>
            <person name="Chow W."/>
            <person name="Howe K."/>
            <person name="Steele M.P."/>
            <person name="Fernandes J."/>
            <person name="Gilbert M.T.P."/>
            <person name="Fedrigo O."/>
            <person name="Jarvis E.D."/>
            <person name="Gemmell N."/>
        </authorList>
    </citation>
    <scope>NUCLEOTIDE SEQUENCE [LARGE SCALE GENOMIC DNA]</scope>
</reference>
<dbReference type="Ensembl" id="ENSCMUT00000014599.2">
    <property type="protein sequence ID" value="ENSCMUP00000013590.2"/>
    <property type="gene ID" value="ENSCMUG00000008516.2"/>
</dbReference>
<protein>
    <recommendedName>
        <fullName evidence="4">Lysine-specific demethylase</fullName>
        <ecNumber evidence="4">1.14.11.65</ecNumber>
    </recommendedName>
</protein>
<dbReference type="SMART" id="SM00558">
    <property type="entry name" value="JmjC"/>
    <property type="match status" value="1"/>
</dbReference>
<gene>
    <name evidence="6" type="primary">HR</name>
</gene>
<dbReference type="GO" id="GO:0070988">
    <property type="term" value="P:demethylation"/>
    <property type="evidence" value="ECO:0007669"/>
    <property type="project" value="UniProtKB-UniRule"/>
</dbReference>
<dbReference type="GO" id="GO:0031490">
    <property type="term" value="F:chromatin DNA binding"/>
    <property type="evidence" value="ECO:0007669"/>
    <property type="project" value="TreeGrafter"/>
</dbReference>
<dbReference type="GO" id="GO:0140683">
    <property type="term" value="F:histone H3K9me/H3K9me2 demethylase activity"/>
    <property type="evidence" value="ECO:0007669"/>
    <property type="project" value="UniProtKB-EC"/>
</dbReference>
<dbReference type="Gene3D" id="2.60.120.650">
    <property type="entry name" value="Cupin"/>
    <property type="match status" value="1"/>
</dbReference>
<dbReference type="Proteomes" id="UP000694553">
    <property type="component" value="Unassembled WGS sequence"/>
</dbReference>
<dbReference type="InterPro" id="IPR003347">
    <property type="entry name" value="JmjC_dom"/>
</dbReference>
<comment type="cofactor">
    <cofactor evidence="4">
        <name>Fe(2+)</name>
        <dbReference type="ChEBI" id="CHEBI:29033"/>
    </cofactor>
    <text evidence="4">Binds 1 Fe(2+) ion per subunit.</text>
</comment>
<evidence type="ECO:0000256" key="2">
    <source>
        <dbReference type="ARBA" id="ARBA00022723"/>
    </source>
</evidence>
<evidence type="ECO:0000256" key="1">
    <source>
        <dbReference type="ARBA" id="ARBA00004123"/>
    </source>
</evidence>
<feature type="region of interest" description="Disordered" evidence="5">
    <location>
        <begin position="104"/>
        <end position="126"/>
    </location>
</feature>
<evidence type="ECO:0000313" key="6">
    <source>
        <dbReference type="Ensembl" id="ENSCMUP00000013590.2"/>
    </source>
</evidence>
<comment type="domain">
    <text evidence="4">The JmjC domain and the C6-type zinc-finger are required for the demethylation activity.</text>
</comment>
<dbReference type="PROSITE" id="PS51184">
    <property type="entry name" value="JMJC"/>
    <property type="match status" value="1"/>
</dbReference>
<dbReference type="SUPFAM" id="SSF51197">
    <property type="entry name" value="Clavaminate synthase-like"/>
    <property type="match status" value="1"/>
</dbReference>
<feature type="region of interest" description="Disordered" evidence="5">
    <location>
        <begin position="259"/>
        <end position="345"/>
    </location>
</feature>
<comment type="domain">
    <text evidence="4">Leu-Xaa-Xaa-Leu-Leu (LXXLL) motifs are known to mediate the association with nuclear receptors.</text>
</comment>
<comment type="catalytic activity">
    <reaction evidence="4">
        <text>N(6),N(6)-dimethyl-L-lysyl(9)-[histone H3] + 2 2-oxoglutarate + 2 O2 = L-lysyl(9)-[histone H3] + 2 formaldehyde + 2 succinate + 2 CO2</text>
        <dbReference type="Rhea" id="RHEA:60188"/>
        <dbReference type="Rhea" id="RHEA-COMP:15541"/>
        <dbReference type="Rhea" id="RHEA-COMP:15546"/>
        <dbReference type="ChEBI" id="CHEBI:15379"/>
        <dbReference type="ChEBI" id="CHEBI:16526"/>
        <dbReference type="ChEBI" id="CHEBI:16810"/>
        <dbReference type="ChEBI" id="CHEBI:16842"/>
        <dbReference type="ChEBI" id="CHEBI:29969"/>
        <dbReference type="ChEBI" id="CHEBI:30031"/>
        <dbReference type="ChEBI" id="CHEBI:61976"/>
        <dbReference type="EC" id="1.14.11.65"/>
    </reaction>
</comment>
<dbReference type="Pfam" id="PF02373">
    <property type="entry name" value="JmjC"/>
    <property type="match status" value="1"/>
</dbReference>
<dbReference type="CTD" id="55806"/>
<evidence type="ECO:0000256" key="3">
    <source>
        <dbReference type="ARBA" id="ARBA00023242"/>
    </source>
</evidence>
<dbReference type="OMA" id="HPQDRTI"/>
<comment type="similarity">
    <text evidence="4">Belongs to the JHDM2 histone demethylase family.</text>
</comment>
<accession>A0A8U7P5E4</accession>
<accession>A0A8C3E3A8</accession>